<dbReference type="RefSeq" id="WP_201367516.1">
    <property type="nucleotide sequence ID" value="NZ_BNJJ01000061.1"/>
</dbReference>
<name>A0ABQ3VUL7_9CHLR</name>
<evidence type="ECO:0000313" key="2">
    <source>
        <dbReference type="Proteomes" id="UP000635565"/>
    </source>
</evidence>
<gene>
    <name evidence="1" type="ORF">KSZ_79560</name>
</gene>
<dbReference type="Gene3D" id="3.50.30.50">
    <property type="entry name" value="Putative cyclase"/>
    <property type="match status" value="1"/>
</dbReference>
<accession>A0ABQ3VUL7</accession>
<keyword evidence="2" id="KW-1185">Reference proteome</keyword>
<dbReference type="EMBL" id="BNJJ01000061">
    <property type="protein sequence ID" value="GHO89950.1"/>
    <property type="molecule type" value="Genomic_DNA"/>
</dbReference>
<reference evidence="1 2" key="1">
    <citation type="journal article" date="2021" name="Int. J. Syst. Evol. Microbiol.">
        <title>Reticulibacter mediterranei gen. nov., sp. nov., within the new family Reticulibacteraceae fam. nov., and Ktedonospora formicarum gen. nov., sp. nov., Ktedonobacter robiniae sp. nov., Dictyobacter formicarum sp. nov. and Dictyobacter arantiisoli sp. nov., belonging to the class Ktedonobacteria.</title>
        <authorList>
            <person name="Yabe S."/>
            <person name="Zheng Y."/>
            <person name="Wang C.M."/>
            <person name="Sakai Y."/>
            <person name="Abe K."/>
            <person name="Yokota A."/>
            <person name="Donadio S."/>
            <person name="Cavaletti L."/>
            <person name="Monciardini P."/>
        </authorList>
    </citation>
    <scope>NUCLEOTIDE SEQUENCE [LARGE SCALE GENOMIC DNA]</scope>
    <source>
        <strain evidence="1 2">SOSP1-9</strain>
    </source>
</reference>
<organism evidence="1 2">
    <name type="scientific">Dictyobacter formicarum</name>
    <dbReference type="NCBI Taxonomy" id="2778368"/>
    <lineage>
        <taxon>Bacteria</taxon>
        <taxon>Bacillati</taxon>
        <taxon>Chloroflexota</taxon>
        <taxon>Ktedonobacteria</taxon>
        <taxon>Ktedonobacterales</taxon>
        <taxon>Dictyobacteraceae</taxon>
        <taxon>Dictyobacter</taxon>
    </lineage>
</organism>
<evidence type="ECO:0000313" key="1">
    <source>
        <dbReference type="EMBL" id="GHO89950.1"/>
    </source>
</evidence>
<proteinExistence type="predicted"/>
<dbReference type="Proteomes" id="UP000635565">
    <property type="component" value="Unassembled WGS sequence"/>
</dbReference>
<protein>
    <recommendedName>
        <fullName evidence="3">Cyclase</fullName>
    </recommendedName>
</protein>
<sequence length="129" mass="14253">MDSLIQSALNAQVYDLEQPRYFGAPILPSHAPGFVYTLHRRHEPGLGEARTGASGYIYMAEHAGTHIDALTHQAENLRLYGGREVNSHVQTSTGFTEMGSIRSHQSCAGACYWMWRSTGALMPSRLISM</sequence>
<dbReference type="SUPFAM" id="SSF102198">
    <property type="entry name" value="Putative cyclase"/>
    <property type="match status" value="1"/>
</dbReference>
<comment type="caution">
    <text evidence="1">The sequence shown here is derived from an EMBL/GenBank/DDBJ whole genome shotgun (WGS) entry which is preliminary data.</text>
</comment>
<evidence type="ECO:0008006" key="3">
    <source>
        <dbReference type="Google" id="ProtNLM"/>
    </source>
</evidence>
<dbReference type="InterPro" id="IPR037175">
    <property type="entry name" value="KFase_sf"/>
</dbReference>